<dbReference type="RefSeq" id="WP_329259708.1">
    <property type="nucleotide sequence ID" value="NZ_CP109011.1"/>
</dbReference>
<sequence>MPVLFLDDADHEEKLRRGLTDASLPLQLRIVGALIRPYGLPLLRIVHLTTTGRFHQDERGAYFTFDKNAVLLPPTLARLIEQQTTTGRSLDSVHPRQATQLADLHQPGE</sequence>
<evidence type="ECO:0008006" key="4">
    <source>
        <dbReference type="Google" id="ProtNLM"/>
    </source>
</evidence>
<feature type="region of interest" description="Disordered" evidence="1">
    <location>
        <begin position="85"/>
        <end position="109"/>
    </location>
</feature>
<proteinExistence type="predicted"/>
<dbReference type="Proteomes" id="UP001432168">
    <property type="component" value="Chromosome"/>
</dbReference>
<evidence type="ECO:0000313" key="2">
    <source>
        <dbReference type="EMBL" id="WUT41805.1"/>
    </source>
</evidence>
<accession>A0ABZ1WQN6</accession>
<gene>
    <name evidence="2" type="ORF">OG929_05780</name>
</gene>
<evidence type="ECO:0000313" key="3">
    <source>
        <dbReference type="Proteomes" id="UP001432168"/>
    </source>
</evidence>
<organism evidence="2 3">
    <name type="scientific">Streptomyces pseudovenezuelae</name>
    <dbReference type="NCBI Taxonomy" id="67350"/>
    <lineage>
        <taxon>Bacteria</taxon>
        <taxon>Bacillati</taxon>
        <taxon>Actinomycetota</taxon>
        <taxon>Actinomycetes</taxon>
        <taxon>Kitasatosporales</taxon>
        <taxon>Streptomycetaceae</taxon>
        <taxon>Streptomyces</taxon>
        <taxon>Streptomyces aurantiacus group</taxon>
    </lineage>
</organism>
<evidence type="ECO:0000256" key="1">
    <source>
        <dbReference type="SAM" id="MobiDB-lite"/>
    </source>
</evidence>
<protein>
    <recommendedName>
        <fullName evidence="4">DUF5753 domain-containing protein</fullName>
    </recommendedName>
</protein>
<dbReference type="EMBL" id="CP109011">
    <property type="protein sequence ID" value="WUT41805.1"/>
    <property type="molecule type" value="Genomic_DNA"/>
</dbReference>
<reference evidence="2" key="1">
    <citation type="submission" date="2022-10" db="EMBL/GenBank/DDBJ databases">
        <title>The complete genomes of actinobacterial strains from the NBC collection.</title>
        <authorList>
            <person name="Joergensen T.S."/>
            <person name="Alvarez Arevalo M."/>
            <person name="Sterndorff E.B."/>
            <person name="Faurdal D."/>
            <person name="Vuksanovic O."/>
            <person name="Mourched A.-S."/>
            <person name="Charusanti P."/>
            <person name="Shaw S."/>
            <person name="Blin K."/>
            <person name="Weber T."/>
        </authorList>
    </citation>
    <scope>NUCLEOTIDE SEQUENCE</scope>
    <source>
        <strain evidence="2">NBC_00686</strain>
    </source>
</reference>
<name>A0ABZ1WQN6_9ACTN</name>
<keyword evidence="3" id="KW-1185">Reference proteome</keyword>